<proteinExistence type="predicted"/>
<dbReference type="AlphaFoldDB" id="A0AAE3DJ66"/>
<dbReference type="EMBL" id="JAJEPU010000005">
    <property type="protein sequence ID" value="MCC2163832.1"/>
    <property type="molecule type" value="Genomic_DNA"/>
</dbReference>
<feature type="compositionally biased region" description="Basic and acidic residues" evidence="1">
    <location>
        <begin position="112"/>
        <end position="123"/>
    </location>
</feature>
<dbReference type="InterPro" id="IPR009739">
    <property type="entry name" value="LprI-like_N"/>
</dbReference>
<evidence type="ECO:0000256" key="2">
    <source>
        <dbReference type="SAM" id="Phobius"/>
    </source>
</evidence>
<evidence type="ECO:0000256" key="1">
    <source>
        <dbReference type="SAM" id="MobiDB-lite"/>
    </source>
</evidence>
<feature type="transmembrane region" description="Helical" evidence="2">
    <location>
        <begin position="6"/>
        <end position="24"/>
    </location>
</feature>
<dbReference type="PANTHER" id="PTHR39176:SF1">
    <property type="entry name" value="PERIPLASMIC PROTEIN"/>
    <property type="match status" value="1"/>
</dbReference>
<organism evidence="4 5">
    <name type="scientific">Brotaphodocola catenula</name>
    <dbReference type="NCBI Taxonomy" id="2885361"/>
    <lineage>
        <taxon>Bacteria</taxon>
        <taxon>Bacillati</taxon>
        <taxon>Bacillota</taxon>
        <taxon>Clostridia</taxon>
        <taxon>Lachnospirales</taxon>
        <taxon>Lachnospiraceae</taxon>
        <taxon>Brotaphodocola</taxon>
    </lineage>
</organism>
<dbReference type="Pfam" id="PF07007">
    <property type="entry name" value="LprI"/>
    <property type="match status" value="1"/>
</dbReference>
<keyword evidence="2" id="KW-0812">Transmembrane</keyword>
<evidence type="ECO:0000313" key="4">
    <source>
        <dbReference type="EMBL" id="MCC2163832.1"/>
    </source>
</evidence>
<dbReference type="PANTHER" id="PTHR39176">
    <property type="entry name" value="PERIPLASMIC PROTEIN-RELATED"/>
    <property type="match status" value="1"/>
</dbReference>
<reference evidence="4" key="1">
    <citation type="submission" date="2021-10" db="EMBL/GenBank/DDBJ databases">
        <title>Anaerobic single-cell dispensing facilitates the cultivation of human gut bacteria.</title>
        <authorList>
            <person name="Afrizal A."/>
        </authorList>
    </citation>
    <scope>NUCLEOTIDE SEQUENCE</scope>
    <source>
        <strain evidence="4">CLA-AA-H274</strain>
    </source>
</reference>
<accession>A0AAE3DJ66</accession>
<evidence type="ECO:0000313" key="5">
    <source>
        <dbReference type="Proteomes" id="UP001198962"/>
    </source>
</evidence>
<keyword evidence="2" id="KW-1133">Transmembrane helix</keyword>
<keyword evidence="5" id="KW-1185">Reference proteome</keyword>
<comment type="caution">
    <text evidence="4">The sequence shown here is derived from an EMBL/GenBank/DDBJ whole genome shotgun (WGS) entry which is preliminary data.</text>
</comment>
<dbReference type="Gene3D" id="1.20.1270.180">
    <property type="match status" value="1"/>
</dbReference>
<evidence type="ECO:0000259" key="3">
    <source>
        <dbReference type="Pfam" id="PF07007"/>
    </source>
</evidence>
<protein>
    <submittedName>
        <fullName evidence="4">Lysozyme inhibitor LprI family protein</fullName>
    </submittedName>
</protein>
<name>A0AAE3DJ66_9FIRM</name>
<gene>
    <name evidence="4" type="ORF">LKD32_02860</name>
</gene>
<keyword evidence="2" id="KW-0472">Membrane</keyword>
<feature type="domain" description="Lysozyme inhibitor LprI-like N-terminal" evidence="3">
    <location>
        <begin position="150"/>
        <end position="233"/>
    </location>
</feature>
<dbReference type="Proteomes" id="UP001198962">
    <property type="component" value="Unassembled WGS sequence"/>
</dbReference>
<sequence length="246" mass="27290">MKLKGIWIAIGVILITGIGVTRYTKSYIESEQENVAMVQSQNLEEMPDAGVAEQGMNAENAEGDGEKVASGRMANVGVGANAQDSTGNQEESSKRQGKKQAVSGAENSGIAVREESADGAKPSDEVFVKLRAIDEEIAQRASGETDTTPNARKATVENECKLWETQMNRFLDTLENQLESSEWEKLFKEQKEWLRTRDEEATKGSGRQNGSTLDEIEYNRLIRESTRQRTYELAERYGEVLSATEQ</sequence>
<dbReference type="RefSeq" id="WP_308450615.1">
    <property type="nucleotide sequence ID" value="NZ_JAJEPU010000005.1"/>
</dbReference>
<feature type="region of interest" description="Disordered" evidence="1">
    <location>
        <begin position="78"/>
        <end position="123"/>
    </location>
</feature>